<dbReference type="NCBIfam" id="TIGR01439">
    <property type="entry name" value="lp_hng_hel_AbrB"/>
    <property type="match status" value="1"/>
</dbReference>
<organism evidence="3 4">
    <name type="scientific">Bullifex porci</name>
    <dbReference type="NCBI Taxonomy" id="2606638"/>
    <lineage>
        <taxon>Bacteria</taxon>
        <taxon>Pseudomonadati</taxon>
        <taxon>Spirochaetota</taxon>
        <taxon>Spirochaetia</taxon>
        <taxon>Spirochaetales</taxon>
        <taxon>Spirochaetaceae</taxon>
        <taxon>Bullifex</taxon>
    </lineage>
</organism>
<dbReference type="GO" id="GO:0003677">
    <property type="term" value="F:DNA binding"/>
    <property type="evidence" value="ECO:0007669"/>
    <property type="project" value="UniProtKB-UniRule"/>
</dbReference>
<dbReference type="EMBL" id="VUNN01000021">
    <property type="protein sequence ID" value="MSU06951.1"/>
    <property type="molecule type" value="Genomic_DNA"/>
</dbReference>
<evidence type="ECO:0000313" key="4">
    <source>
        <dbReference type="Proteomes" id="UP000460549"/>
    </source>
</evidence>
<reference evidence="3 4" key="1">
    <citation type="submission" date="2019-08" db="EMBL/GenBank/DDBJ databases">
        <title>In-depth cultivation of the pig gut microbiome towards novel bacterial diversity and tailored functional studies.</title>
        <authorList>
            <person name="Wylensek D."/>
            <person name="Hitch T.C.A."/>
            <person name="Clavel T."/>
        </authorList>
    </citation>
    <scope>NUCLEOTIDE SEQUENCE [LARGE SCALE GENOMIC DNA]</scope>
    <source>
        <strain evidence="3 4">NM-380-WT-3C1</strain>
    </source>
</reference>
<protein>
    <submittedName>
        <fullName evidence="3">AbrB/MazE/SpoVT family DNA-binding domain-containing protein</fullName>
    </submittedName>
</protein>
<dbReference type="Pfam" id="PF04014">
    <property type="entry name" value="MazE_antitoxin"/>
    <property type="match status" value="1"/>
</dbReference>
<dbReference type="InterPro" id="IPR037914">
    <property type="entry name" value="SpoVT-AbrB_sf"/>
</dbReference>
<dbReference type="RefSeq" id="WP_154426238.1">
    <property type="nucleotide sequence ID" value="NZ_VUNN01000021.1"/>
</dbReference>
<keyword evidence="4" id="KW-1185">Reference proteome</keyword>
<dbReference type="InterPro" id="IPR052975">
    <property type="entry name" value="Repressor-like_regulatory"/>
</dbReference>
<feature type="domain" description="SpoVT-AbrB" evidence="2">
    <location>
        <begin position="8"/>
        <end position="54"/>
    </location>
</feature>
<evidence type="ECO:0000256" key="1">
    <source>
        <dbReference type="PROSITE-ProRule" id="PRU01076"/>
    </source>
</evidence>
<proteinExistence type="predicted"/>
<dbReference type="SUPFAM" id="SSF89447">
    <property type="entry name" value="AbrB/MazE/MraZ-like"/>
    <property type="match status" value="1"/>
</dbReference>
<dbReference type="InterPro" id="IPR007159">
    <property type="entry name" value="SpoVT-AbrB_dom"/>
</dbReference>
<dbReference type="AlphaFoldDB" id="A0A7X2TQX3"/>
<dbReference type="Gene3D" id="2.10.260.10">
    <property type="match status" value="1"/>
</dbReference>
<dbReference type="PANTHER" id="PTHR34860:SF6">
    <property type="entry name" value="REPRESSOR-LIKE PROTEIN SSO7C3"/>
    <property type="match status" value="1"/>
</dbReference>
<evidence type="ECO:0000259" key="2">
    <source>
        <dbReference type="PROSITE" id="PS51740"/>
    </source>
</evidence>
<gene>
    <name evidence="3" type="ORF">FYJ80_09230</name>
</gene>
<name>A0A7X2TQX3_9SPIO</name>
<dbReference type="PROSITE" id="PS51740">
    <property type="entry name" value="SPOVT_ABRB"/>
    <property type="match status" value="1"/>
</dbReference>
<accession>A0A7X2TQX3</accession>
<evidence type="ECO:0000313" key="3">
    <source>
        <dbReference type="EMBL" id="MSU06951.1"/>
    </source>
</evidence>
<dbReference type="PANTHER" id="PTHR34860">
    <property type="entry name" value="REPRESSOR-LIKE PROTEIN SSO7C3"/>
    <property type="match status" value="1"/>
</dbReference>
<sequence length="69" mass="7573">MGFEGKYAWTVTVGEKGQIVIPKQAREVFGIKPGDNLLLLGDKDRGLAIPPKSSLDEIAKLIFSKDDEK</sequence>
<dbReference type="Proteomes" id="UP000460549">
    <property type="component" value="Unassembled WGS sequence"/>
</dbReference>
<dbReference type="SMART" id="SM00966">
    <property type="entry name" value="SpoVT_AbrB"/>
    <property type="match status" value="1"/>
</dbReference>
<comment type="caution">
    <text evidence="3">The sequence shown here is derived from an EMBL/GenBank/DDBJ whole genome shotgun (WGS) entry which is preliminary data.</text>
</comment>
<keyword evidence="1 3" id="KW-0238">DNA-binding</keyword>